<accession>A0A1R4F0T7</accession>
<reference evidence="1 2" key="1">
    <citation type="submission" date="2017-02" db="EMBL/GenBank/DDBJ databases">
        <authorList>
            <person name="Peterson S.W."/>
        </authorList>
    </citation>
    <scope>NUCLEOTIDE SEQUENCE [LARGE SCALE GENOMIC DNA]</scope>
    <source>
        <strain evidence="1 2">3F5N</strain>
    </source>
</reference>
<sequence length="192" mass="20168">MEAALIAERRKAVSIRCILVRISGPDGPVCWTDSGIAVSDAGGVGWEAYYGEHPVYGLLSSVTGITNGSGDQTTRPSLGLLPKDDVAAAALGSPLIQGSKVKIWSGAIDRASGLLVSAPKLEFSGQVDQPAISAGKSLTMTMQLITDGSLQKEANADYRQNHAAHTRAWPGENGYANVSAVVNATRTMEWRT</sequence>
<dbReference type="RefSeq" id="WP_087139046.1">
    <property type="nucleotide sequence ID" value="NZ_FUIE01000015.1"/>
</dbReference>
<proteinExistence type="predicted"/>
<organism evidence="1 2">
    <name type="scientific">Brevundimonas diminuta 3F5N</name>
    <dbReference type="NCBI Taxonomy" id="1255603"/>
    <lineage>
        <taxon>Bacteria</taxon>
        <taxon>Pseudomonadati</taxon>
        <taxon>Pseudomonadota</taxon>
        <taxon>Alphaproteobacteria</taxon>
        <taxon>Caulobacterales</taxon>
        <taxon>Caulobacteraceae</taxon>
        <taxon>Brevundimonas</taxon>
    </lineage>
</organism>
<gene>
    <name evidence="1" type="ORF">FM111_01870</name>
</gene>
<dbReference type="OrthoDB" id="7554791at2"/>
<protein>
    <submittedName>
        <fullName evidence="1">Uncharacterized protein</fullName>
    </submittedName>
</protein>
<evidence type="ECO:0000313" key="1">
    <source>
        <dbReference type="EMBL" id="SJM49517.1"/>
    </source>
</evidence>
<dbReference type="Proteomes" id="UP000195766">
    <property type="component" value="Unassembled WGS sequence"/>
</dbReference>
<evidence type="ECO:0000313" key="2">
    <source>
        <dbReference type="Proteomes" id="UP000195766"/>
    </source>
</evidence>
<dbReference type="EMBL" id="FUIE01000015">
    <property type="protein sequence ID" value="SJM49517.1"/>
    <property type="molecule type" value="Genomic_DNA"/>
</dbReference>
<dbReference type="AlphaFoldDB" id="A0A1R4F0T7"/>
<name>A0A1R4F0T7_BREDI</name>